<comment type="function">
    <text evidence="7">Cleaves proteins, imported into the mitochondrion, to their mature size. While most mitochondrial precursor proteins are processed to the mature form in one step by mitochondrial processing peptidase (MPP), the sequential cleavage by MIP of an octapeptide after initial processing by MPP is a required step for a subgroup of nuclear-encoded precursor proteins destined for the matrix or the inner membrane.</text>
</comment>
<comment type="cofactor">
    <cofactor evidence="8">
        <name>Zn(2+)</name>
        <dbReference type="ChEBI" id="CHEBI:29105"/>
    </cofactor>
    <text evidence="8">Binds 1 zinc ion.</text>
</comment>
<evidence type="ECO:0000256" key="1">
    <source>
        <dbReference type="ARBA" id="ARBA00006040"/>
    </source>
</evidence>
<dbReference type="Gene3D" id="1.10.1370.10">
    <property type="entry name" value="Neurolysin, domain 3"/>
    <property type="match status" value="1"/>
</dbReference>
<dbReference type="InParanoid" id="A0A0D0E6Y8"/>
<accession>A0A0D0E6Y8</accession>
<protein>
    <recommendedName>
        <fullName evidence="9">Peptidase M3A/M3B catalytic domain-containing protein</fullName>
    </recommendedName>
</protein>
<dbReference type="OrthoDB" id="534666at2759"/>
<dbReference type="InterPro" id="IPR024077">
    <property type="entry name" value="Neurolysin/TOP_dom2"/>
</dbReference>
<dbReference type="GO" id="GO:0004222">
    <property type="term" value="F:metalloendopeptidase activity"/>
    <property type="evidence" value="ECO:0007669"/>
    <property type="project" value="InterPro"/>
</dbReference>
<reference evidence="11" key="2">
    <citation type="submission" date="2015-01" db="EMBL/GenBank/DDBJ databases">
        <title>Evolutionary Origins and Diversification of the Mycorrhizal Mutualists.</title>
        <authorList>
            <consortium name="DOE Joint Genome Institute"/>
            <consortium name="Mycorrhizal Genomics Consortium"/>
            <person name="Kohler A."/>
            <person name="Kuo A."/>
            <person name="Nagy L.G."/>
            <person name="Floudas D."/>
            <person name="Copeland A."/>
            <person name="Barry K.W."/>
            <person name="Cichocki N."/>
            <person name="Veneault-Fourrey C."/>
            <person name="LaButti K."/>
            <person name="Lindquist E.A."/>
            <person name="Lipzen A."/>
            <person name="Lundell T."/>
            <person name="Morin E."/>
            <person name="Murat C."/>
            <person name="Riley R."/>
            <person name="Ohm R."/>
            <person name="Sun H."/>
            <person name="Tunlid A."/>
            <person name="Henrissat B."/>
            <person name="Grigoriev I.V."/>
            <person name="Hibbett D.S."/>
            <person name="Martin F."/>
        </authorList>
    </citation>
    <scope>NUCLEOTIDE SEQUENCE [LARGE SCALE GENOMIC DNA]</scope>
    <source>
        <strain evidence="11">Ve08.2h10</strain>
    </source>
</reference>
<evidence type="ECO:0000256" key="7">
    <source>
        <dbReference type="ARBA" id="ARBA00025208"/>
    </source>
</evidence>
<dbReference type="Proteomes" id="UP000054538">
    <property type="component" value="Unassembled WGS sequence"/>
</dbReference>
<dbReference type="Pfam" id="PF01432">
    <property type="entry name" value="Peptidase_M3"/>
    <property type="match status" value="1"/>
</dbReference>
<dbReference type="GO" id="GO:0046872">
    <property type="term" value="F:metal ion binding"/>
    <property type="evidence" value="ECO:0007669"/>
    <property type="project" value="UniProtKB-UniRule"/>
</dbReference>
<reference evidence="10 11" key="1">
    <citation type="submission" date="2014-04" db="EMBL/GenBank/DDBJ databases">
        <authorList>
            <consortium name="DOE Joint Genome Institute"/>
            <person name="Kuo A."/>
            <person name="Kohler A."/>
            <person name="Jargeat P."/>
            <person name="Nagy L.G."/>
            <person name="Floudas D."/>
            <person name="Copeland A."/>
            <person name="Barry K.W."/>
            <person name="Cichocki N."/>
            <person name="Veneault-Fourrey C."/>
            <person name="LaButti K."/>
            <person name="Lindquist E.A."/>
            <person name="Lipzen A."/>
            <person name="Lundell T."/>
            <person name="Morin E."/>
            <person name="Murat C."/>
            <person name="Sun H."/>
            <person name="Tunlid A."/>
            <person name="Henrissat B."/>
            <person name="Grigoriev I.V."/>
            <person name="Hibbett D.S."/>
            <person name="Martin F."/>
            <person name="Nordberg H.P."/>
            <person name="Cantor M.N."/>
            <person name="Hua S.X."/>
        </authorList>
    </citation>
    <scope>NUCLEOTIDE SEQUENCE [LARGE SCALE GENOMIC DNA]</scope>
    <source>
        <strain evidence="10 11">Ve08.2h10</strain>
    </source>
</reference>
<dbReference type="EMBL" id="KN825171">
    <property type="protein sequence ID" value="KIK93605.1"/>
    <property type="molecule type" value="Genomic_DNA"/>
</dbReference>
<dbReference type="InterPro" id="IPR045090">
    <property type="entry name" value="Pept_M3A_M3B"/>
</dbReference>
<dbReference type="InterPro" id="IPR024079">
    <property type="entry name" value="MetalloPept_cat_dom_sf"/>
</dbReference>
<evidence type="ECO:0000313" key="11">
    <source>
        <dbReference type="Proteomes" id="UP000054538"/>
    </source>
</evidence>
<evidence type="ECO:0000256" key="4">
    <source>
        <dbReference type="ARBA" id="ARBA00022801"/>
    </source>
</evidence>
<evidence type="ECO:0000259" key="9">
    <source>
        <dbReference type="Pfam" id="PF01432"/>
    </source>
</evidence>
<evidence type="ECO:0000256" key="3">
    <source>
        <dbReference type="ARBA" id="ARBA00022723"/>
    </source>
</evidence>
<evidence type="ECO:0000256" key="5">
    <source>
        <dbReference type="ARBA" id="ARBA00022833"/>
    </source>
</evidence>
<keyword evidence="3 8" id="KW-0479">Metal-binding</keyword>
<dbReference type="GO" id="GO:0006518">
    <property type="term" value="P:peptide metabolic process"/>
    <property type="evidence" value="ECO:0007669"/>
    <property type="project" value="TreeGrafter"/>
</dbReference>
<evidence type="ECO:0000256" key="8">
    <source>
        <dbReference type="RuleBase" id="RU003435"/>
    </source>
</evidence>
<dbReference type="InterPro" id="IPR024080">
    <property type="entry name" value="Neurolysin/TOP_N"/>
</dbReference>
<dbReference type="GO" id="GO:0005758">
    <property type="term" value="C:mitochondrial intermembrane space"/>
    <property type="evidence" value="ECO:0007669"/>
    <property type="project" value="TreeGrafter"/>
</dbReference>
<dbReference type="PANTHER" id="PTHR11804">
    <property type="entry name" value="PROTEASE M3 THIMET OLIGOPEPTIDASE-RELATED"/>
    <property type="match status" value="1"/>
</dbReference>
<feature type="domain" description="Peptidase M3A/M3B catalytic" evidence="9">
    <location>
        <begin position="305"/>
        <end position="696"/>
    </location>
</feature>
<keyword evidence="2 8" id="KW-0645">Protease</keyword>
<dbReference type="Gene3D" id="1.20.1050.40">
    <property type="entry name" value="Endopeptidase. Chain P, domain 1"/>
    <property type="match status" value="1"/>
</dbReference>
<comment type="similarity">
    <text evidence="1 8">Belongs to the peptidase M3 family.</text>
</comment>
<keyword evidence="4 8" id="KW-0378">Hydrolase</keyword>
<dbReference type="CDD" id="cd06455">
    <property type="entry name" value="M3A_TOP"/>
    <property type="match status" value="1"/>
</dbReference>
<keyword evidence="5 8" id="KW-0862">Zinc</keyword>
<evidence type="ECO:0000256" key="6">
    <source>
        <dbReference type="ARBA" id="ARBA00023049"/>
    </source>
</evidence>
<dbReference type="STRING" id="930991.A0A0D0E6Y8"/>
<dbReference type="AlphaFoldDB" id="A0A0D0E6Y8"/>
<organism evidence="10 11">
    <name type="scientific">Paxillus rubicundulus Ve08.2h10</name>
    <dbReference type="NCBI Taxonomy" id="930991"/>
    <lineage>
        <taxon>Eukaryota</taxon>
        <taxon>Fungi</taxon>
        <taxon>Dikarya</taxon>
        <taxon>Basidiomycota</taxon>
        <taxon>Agaricomycotina</taxon>
        <taxon>Agaricomycetes</taxon>
        <taxon>Agaricomycetidae</taxon>
        <taxon>Boletales</taxon>
        <taxon>Paxilineae</taxon>
        <taxon>Paxillaceae</taxon>
        <taxon>Paxillus</taxon>
    </lineage>
</organism>
<dbReference type="PANTHER" id="PTHR11804:SF84">
    <property type="entry name" value="SACCHAROLYSIN"/>
    <property type="match status" value="1"/>
</dbReference>
<proteinExistence type="inferred from homology"/>
<keyword evidence="6 8" id="KW-0482">Metalloprotease</keyword>
<dbReference type="Gene3D" id="3.40.390.10">
    <property type="entry name" value="Collagenase (Catalytic Domain)"/>
    <property type="match status" value="1"/>
</dbReference>
<dbReference type="GO" id="GO:0006508">
    <property type="term" value="P:proteolysis"/>
    <property type="evidence" value="ECO:0007669"/>
    <property type="project" value="UniProtKB-KW"/>
</dbReference>
<evidence type="ECO:0000256" key="2">
    <source>
        <dbReference type="ARBA" id="ARBA00022670"/>
    </source>
</evidence>
<name>A0A0D0E6Y8_9AGAM</name>
<gene>
    <name evidence="10" type="ORF">PAXRUDRAFT_12544</name>
</gene>
<dbReference type="InterPro" id="IPR001567">
    <property type="entry name" value="Pept_M3A_M3B_dom"/>
</dbReference>
<dbReference type="HOGENOM" id="CLU_001805_1_2_1"/>
<evidence type="ECO:0000313" key="10">
    <source>
        <dbReference type="EMBL" id="KIK93605.1"/>
    </source>
</evidence>
<sequence length="705" mass="80544">MASLTAPQAPPTWQHTVEEVERLTTKALEKNKKVSDDVANLAEDKLDFDNVFLALANAEAELDIAVEPLSFYQNVSTNKELRDASTKAEDRSRKFANQESMREDLYKAKVTAEENLRRTGAWEKLSAEQKRLVEKMVLDGKRAGLALEKKEDKEKLKVLKDELSDACLKFMQNFNEENGRITFTREELDGVPEDVISGYPKRTEDDRVLYEVTFKTPDILPIFKYANSPKTRQTAQEAFEGRLAINVEHLDTALRLRKQIAEILQYDSWADYITEVKMVKSAANAKEASIPSSCVAGLINSTLRIQFLDGLKRNIDPLGKKELEVLIALKKEDHAKRDLPADDNLYIWDYRYYDRLYIEQNLSLDDSLVKEYFPVSVVVPAILDIYQNLLGVKFAEVKGDARDVWHPEVQQFAVWEKDAKDESGFVGYCYLDLFPRDGKYSHAAVWGLFPGYELPNGGRHYPLTAMVANLAKSTPERPALMRHDDVTTFFHEMGHVFHGLLSRTRYARFHGTAVARDFVEAPSQMLENWCWEPEVLKKMSSHYETQEPLSDDLIAKIIKSRYVNVGLFYLRQLFFANFDLLVHNNSLDVDTDYTKLWNELRQEISLVKNCEYQPGQGTFGHIVGGYDAGYYGYTYSLVFAADMYATVFKKDPLDPKLGQLYRDKILLVGGSRDETDSLKDFLGREPNPEAFINEIGQGKVTAAHL</sequence>
<dbReference type="FunFam" id="3.40.390.10:FF:000006">
    <property type="entry name" value="Thimet oligopeptidase 1"/>
    <property type="match status" value="1"/>
</dbReference>
<keyword evidence="11" id="KW-1185">Reference proteome</keyword>
<dbReference type="SUPFAM" id="SSF55486">
    <property type="entry name" value="Metalloproteases ('zincins'), catalytic domain"/>
    <property type="match status" value="1"/>
</dbReference>